<evidence type="ECO:0000259" key="2">
    <source>
        <dbReference type="Pfam" id="PF13538"/>
    </source>
</evidence>
<dbReference type="InterPro" id="IPR014059">
    <property type="entry name" value="TraI/TrwC_relax"/>
</dbReference>
<dbReference type="RefSeq" id="WP_104564631.1">
    <property type="nucleotide sequence ID" value="NZ_MDSK01000067.1"/>
</dbReference>
<reference evidence="3 4" key="1">
    <citation type="submission" date="2016-08" db="EMBL/GenBank/DDBJ databases">
        <title>Evolution of the type three secretion system and type three effector repertoires in Xanthomonas.</title>
        <authorList>
            <person name="Merda D."/>
            <person name="Briand M."/>
            <person name="Bosis E."/>
            <person name="Rousseau C."/>
            <person name="Portier P."/>
            <person name="Jacques M.-A."/>
            <person name="Fischer-Le Saux M."/>
        </authorList>
    </citation>
    <scope>NUCLEOTIDE SEQUENCE [LARGE SCALE GENOMIC DNA]</scope>
    <source>
        <strain evidence="3 4">CFBP 7409</strain>
    </source>
</reference>
<feature type="domain" description="TrwC relaxase" evidence="1">
    <location>
        <begin position="13"/>
        <end position="289"/>
    </location>
</feature>
<dbReference type="Gene3D" id="2.30.30.940">
    <property type="match status" value="1"/>
</dbReference>
<dbReference type="InterPro" id="IPR027417">
    <property type="entry name" value="P-loop_NTPase"/>
</dbReference>
<sequence>MIDITVITRQSVGKVVSYYADGADDYYAKDGTAMQWQGDGAAALGLEGEVDRKRFGELLDGRIDEHTRTRRIPPTAEAARKERLAYDLTFSAPKGVSLQALVHGDRRIVEAHERAVAAAVREAEHLAMARSTNNKKTSVEHTGKLVVAKFRHETSRALDPDLHTHAVVLNLTQRADGQWRALTSDGIVKSLRHLGNVYKSELARELEKAGFTLRYDRNGTFDLAHFTEHQIREFSARSQQIEAALAAKGLNRETATHAEKNQAALSTRQRKVEVDREAVRQEWQKRAGDLAIDFHSRQWEGAGRDGVDDRAKRLPPKEIEKPLEHHADKAVQFAIKSLTERNAIVKESQLVEVALTHGFGRLTTKDVRGALDRATRSGHLIRDLPVYVSMNPADKKKGSANDRPALSRQEWVATLQASGKSKAEAMRLVDMGVRSGRLEKQEPRFTTHIAQKRERDILQTEQRNRGVMQSRISPEISLAFLAGKSLNEEQRRGVQHIAESANRFIGVQGYAGTGKTHMTKAARDLLEANGFHVIAMAPYGSQKKALEEAGLESSTVQAFLRAKDKKIDANSVVFVDEAGVIPARQMLEIMRTIEAHGARAVFLGDIAQTKAIEAGKPFDQLQKAGMETARLVEIRRQQDPQLLEAVKLAAEGQSTKSVANIRQILTEKEPDLRYSRIVKHYAELPKHDRDQTLIITGTNESRKALNDGVREALGMKGQGEEYKLLNRLDTTQAERQHSRYYGEGSVIVPERSYANGLQRGEYYTVIDTGPGNRLTVRDEAGQQIQFSPMRCPKLSVYSVEKTELAVGDQVKVTRNNADLDLANGDRFVVHRVGKQEIELEGQDGRRITFDARTPMFVGLAYASTVHSSQGLTCGTVLINIETKSRTTTKDVYYVGVSRARNEAIIYTDDSGKLAKAISRDSLKTAALEIKKLAGHAVDRTLKTHSGPSDHQIGVGR</sequence>
<name>A0A2S6ZNJ7_9XANT</name>
<dbReference type="InterPro" id="IPR027785">
    <property type="entry name" value="UvrD-like_helicase_C"/>
</dbReference>
<gene>
    <name evidence="3" type="ORF">XarbCFBP7409_20315</name>
</gene>
<comment type="caution">
    <text evidence="3">The sequence shown here is derived from an EMBL/GenBank/DDBJ whole genome shotgun (WGS) entry which is preliminary data.</text>
</comment>
<evidence type="ECO:0000313" key="4">
    <source>
        <dbReference type="Proteomes" id="UP000238049"/>
    </source>
</evidence>
<dbReference type="Gene3D" id="3.40.50.300">
    <property type="entry name" value="P-loop containing nucleotide triphosphate hydrolases"/>
    <property type="match status" value="2"/>
</dbReference>
<dbReference type="NCBIfam" id="TIGR02686">
    <property type="entry name" value="relax_trwC"/>
    <property type="match status" value="1"/>
</dbReference>
<dbReference type="EMBL" id="MDSL01000074">
    <property type="protein sequence ID" value="PPT93851.1"/>
    <property type="molecule type" value="Genomic_DNA"/>
</dbReference>
<dbReference type="InterPro" id="IPR014862">
    <property type="entry name" value="TrwC"/>
</dbReference>
<proteinExistence type="predicted"/>
<dbReference type="CDD" id="cd18809">
    <property type="entry name" value="SF1_C_RecD"/>
    <property type="match status" value="1"/>
</dbReference>
<dbReference type="AlphaFoldDB" id="A0A2S6ZNJ7"/>
<accession>A0A2S6ZNJ7</accession>
<dbReference type="Pfam" id="PF08751">
    <property type="entry name" value="TrwC"/>
    <property type="match status" value="1"/>
</dbReference>
<dbReference type="Pfam" id="PF13538">
    <property type="entry name" value="UvrD_C_2"/>
    <property type="match status" value="1"/>
</dbReference>
<evidence type="ECO:0000259" key="1">
    <source>
        <dbReference type="Pfam" id="PF08751"/>
    </source>
</evidence>
<dbReference type="CDD" id="cd17933">
    <property type="entry name" value="DEXSc_RecD-like"/>
    <property type="match status" value="1"/>
</dbReference>
<dbReference type="SUPFAM" id="SSF55464">
    <property type="entry name" value="Origin of replication-binding domain, RBD-like"/>
    <property type="match status" value="1"/>
</dbReference>
<evidence type="ECO:0000313" key="3">
    <source>
        <dbReference type="EMBL" id="PPT93851.1"/>
    </source>
</evidence>
<dbReference type="SUPFAM" id="SSF52540">
    <property type="entry name" value="P-loop containing nucleoside triphosphate hydrolases"/>
    <property type="match status" value="2"/>
</dbReference>
<dbReference type="Proteomes" id="UP000238049">
    <property type="component" value="Unassembled WGS sequence"/>
</dbReference>
<organism evidence="3 4">
    <name type="scientific">Xanthomonas arboricola pv. guizotiae</name>
    <dbReference type="NCBI Taxonomy" id="487867"/>
    <lineage>
        <taxon>Bacteria</taxon>
        <taxon>Pseudomonadati</taxon>
        <taxon>Pseudomonadota</taxon>
        <taxon>Gammaproteobacteria</taxon>
        <taxon>Lysobacterales</taxon>
        <taxon>Lysobacteraceae</taxon>
        <taxon>Xanthomonas</taxon>
    </lineage>
</organism>
<protein>
    <submittedName>
        <fullName evidence="3">Relaxase</fullName>
    </submittedName>
</protein>
<dbReference type="NCBIfam" id="NF041492">
    <property type="entry name" value="MobF"/>
    <property type="match status" value="1"/>
</dbReference>
<feature type="domain" description="UvrD-like helicase C-terminal" evidence="2">
    <location>
        <begin position="859"/>
        <end position="905"/>
    </location>
</feature>
<dbReference type="Pfam" id="PF13604">
    <property type="entry name" value="AAA_30"/>
    <property type="match status" value="1"/>
</dbReference>